<feature type="region of interest" description="Disordered" evidence="1">
    <location>
        <begin position="1"/>
        <end position="24"/>
    </location>
</feature>
<reference evidence="3" key="1">
    <citation type="submission" date="2016-04" db="EMBL/GenBank/DDBJ databases">
        <title>Comparative genomics of biotechnologically important yeasts.</title>
        <authorList>
            <consortium name="DOE Joint Genome Institute"/>
            <person name="Riley R."/>
            <person name="Haridas S."/>
            <person name="Wolfe K.H."/>
            <person name="Lopes M.R."/>
            <person name="Hittinger C.T."/>
            <person name="Goker M."/>
            <person name="Salamov A."/>
            <person name="Wisecaver J."/>
            <person name="Long T.M."/>
            <person name="Aerts A.L."/>
            <person name="Barry K."/>
            <person name="Choi C."/>
            <person name="Clum A."/>
            <person name="Coughlan A.Y."/>
            <person name="Deshpande S."/>
            <person name="Douglass A.P."/>
            <person name="Hanson S.J."/>
            <person name="Klenk H.-P."/>
            <person name="Labutti K."/>
            <person name="Lapidus A."/>
            <person name="Lindquist E."/>
            <person name="Lipzen A."/>
            <person name="Meier-Kolthoff J.P."/>
            <person name="Ohm R.A."/>
            <person name="Otillar R.P."/>
            <person name="Pangilinan J."/>
            <person name="Peng Y."/>
            <person name="Rokas A."/>
            <person name="Rosa C.A."/>
            <person name="Scheuner C."/>
            <person name="Sibirny A.A."/>
            <person name="Slot J.C."/>
            <person name="Stielow J.B."/>
            <person name="Sun H."/>
            <person name="Kurtzman C.P."/>
            <person name="Blackwell M."/>
            <person name="Grigoriev I.V."/>
            <person name="Jeffries T.W."/>
        </authorList>
    </citation>
    <scope>NUCLEOTIDE SEQUENCE [LARGE SCALE GENOMIC DNA]</scope>
    <source>
        <strain evidence="3">NRRL YB-2248</strain>
    </source>
</reference>
<proteinExistence type="predicted"/>
<evidence type="ECO:0000256" key="1">
    <source>
        <dbReference type="SAM" id="MobiDB-lite"/>
    </source>
</evidence>
<evidence type="ECO:0000313" key="2">
    <source>
        <dbReference type="EMBL" id="ODV86427.1"/>
    </source>
</evidence>
<sequence length="221" mass="24306">MDISPSESVVSNDSGSGDVVDISPTHKPVYVDVNALQQPTLRARIIQRGGGGGGGGGSNSYFRNNWLIEVMEDRLLRWRFYGNGETSAAINGMHPYQRDVIVNLPGEEQQTQTQITGNNGNLTIESSCANKLNNTKSKDAYILGSSTRRLIDFGEFDGTLSGSFDCDLITTNGIDGVDADQFDVDRDLQAFSNHQEVEQQRPFDQNMTDFDQNIGFTFGCY</sequence>
<keyword evidence="3" id="KW-1185">Reference proteome</keyword>
<name>A0A1E4T3U1_9ASCO</name>
<evidence type="ECO:0000313" key="3">
    <source>
        <dbReference type="Proteomes" id="UP000094801"/>
    </source>
</evidence>
<organism evidence="2 3">
    <name type="scientific">[Candida] arabinofermentans NRRL YB-2248</name>
    <dbReference type="NCBI Taxonomy" id="983967"/>
    <lineage>
        <taxon>Eukaryota</taxon>
        <taxon>Fungi</taxon>
        <taxon>Dikarya</taxon>
        <taxon>Ascomycota</taxon>
        <taxon>Saccharomycotina</taxon>
        <taxon>Pichiomycetes</taxon>
        <taxon>Pichiales</taxon>
        <taxon>Pichiaceae</taxon>
        <taxon>Ogataea</taxon>
        <taxon>Ogataea/Candida clade</taxon>
    </lineage>
</organism>
<gene>
    <name evidence="2" type="ORF">CANARDRAFT_27640</name>
</gene>
<dbReference type="EMBL" id="KV453850">
    <property type="protein sequence ID" value="ODV86427.1"/>
    <property type="molecule type" value="Genomic_DNA"/>
</dbReference>
<accession>A0A1E4T3U1</accession>
<dbReference type="Proteomes" id="UP000094801">
    <property type="component" value="Unassembled WGS sequence"/>
</dbReference>
<feature type="compositionally biased region" description="Low complexity" evidence="1">
    <location>
        <begin position="1"/>
        <end position="23"/>
    </location>
</feature>
<dbReference type="AlphaFoldDB" id="A0A1E4T3U1"/>
<protein>
    <submittedName>
        <fullName evidence="2">Uncharacterized protein</fullName>
    </submittedName>
</protein>
<dbReference type="OrthoDB" id="3984304at2759"/>